<comment type="similarity">
    <text evidence="1">Belongs to the CDC123 family.</text>
</comment>
<feature type="region of interest" description="Disordered" evidence="2">
    <location>
        <begin position="451"/>
        <end position="482"/>
    </location>
</feature>
<feature type="region of interest" description="Disordered" evidence="2">
    <location>
        <begin position="65"/>
        <end position="110"/>
    </location>
</feature>
<feature type="compositionally biased region" description="Acidic residues" evidence="2">
    <location>
        <begin position="65"/>
        <end position="78"/>
    </location>
</feature>
<dbReference type="EMBL" id="JAVFKD010000015">
    <property type="protein sequence ID" value="KAK5989167.1"/>
    <property type="molecule type" value="Genomic_DNA"/>
</dbReference>
<dbReference type="PANTHER" id="PTHR15323">
    <property type="entry name" value="D123 PROTEIN"/>
    <property type="match status" value="1"/>
</dbReference>
<dbReference type="InterPro" id="IPR022190">
    <property type="entry name" value="DUF3716"/>
</dbReference>
<gene>
    <name evidence="3" type="ORF">PT974_10667</name>
</gene>
<evidence type="ECO:0000313" key="3">
    <source>
        <dbReference type="EMBL" id="KAK5989167.1"/>
    </source>
</evidence>
<keyword evidence="3" id="KW-0131">Cell cycle</keyword>
<dbReference type="InterPro" id="IPR009772">
    <property type="entry name" value="CDC123"/>
</dbReference>
<name>A0ABR0SAI2_9HYPO</name>
<accession>A0ABR0SAI2</accession>
<organism evidence="3 4">
    <name type="scientific">Cladobotryum mycophilum</name>
    <dbReference type="NCBI Taxonomy" id="491253"/>
    <lineage>
        <taxon>Eukaryota</taxon>
        <taxon>Fungi</taxon>
        <taxon>Dikarya</taxon>
        <taxon>Ascomycota</taxon>
        <taxon>Pezizomycotina</taxon>
        <taxon>Sordariomycetes</taxon>
        <taxon>Hypocreomycetidae</taxon>
        <taxon>Hypocreales</taxon>
        <taxon>Hypocreaceae</taxon>
        <taxon>Cladobotryum</taxon>
    </lineage>
</organism>
<dbReference type="Pfam" id="PF12511">
    <property type="entry name" value="DUF3716"/>
    <property type="match status" value="1"/>
</dbReference>
<feature type="compositionally biased region" description="Acidic residues" evidence="2">
    <location>
        <begin position="325"/>
        <end position="334"/>
    </location>
</feature>
<protein>
    <submittedName>
        <fullName evidence="3">Cell division cycle protein</fullName>
    </submittedName>
</protein>
<evidence type="ECO:0000313" key="4">
    <source>
        <dbReference type="Proteomes" id="UP001338125"/>
    </source>
</evidence>
<feature type="compositionally biased region" description="Acidic residues" evidence="2">
    <location>
        <begin position="92"/>
        <end position="101"/>
    </location>
</feature>
<reference evidence="3 4" key="1">
    <citation type="submission" date="2024-01" db="EMBL/GenBank/DDBJ databases">
        <title>Complete genome of Cladobotryum mycophilum ATHUM6906.</title>
        <authorList>
            <person name="Christinaki A.C."/>
            <person name="Myridakis A.I."/>
            <person name="Kouvelis V.N."/>
        </authorList>
    </citation>
    <scope>NUCLEOTIDE SEQUENCE [LARGE SCALE GENOMIC DNA]</scope>
    <source>
        <strain evidence="3 4">ATHUM6906</strain>
    </source>
</reference>
<dbReference type="GO" id="GO:0051301">
    <property type="term" value="P:cell division"/>
    <property type="evidence" value="ECO:0007669"/>
    <property type="project" value="UniProtKB-KW"/>
</dbReference>
<feature type="region of interest" description="Disordered" evidence="2">
    <location>
        <begin position="309"/>
        <end position="335"/>
    </location>
</feature>
<dbReference type="PANTHER" id="PTHR15323:SF6">
    <property type="entry name" value="CELL DIVISION CYCLE PROTEIN 123 HOMOLOG"/>
    <property type="match status" value="1"/>
</dbReference>
<dbReference type="Proteomes" id="UP001338125">
    <property type="component" value="Unassembled WGS sequence"/>
</dbReference>
<dbReference type="Pfam" id="PF07065">
    <property type="entry name" value="D123"/>
    <property type="match status" value="1"/>
</dbReference>
<evidence type="ECO:0000256" key="1">
    <source>
        <dbReference type="ARBA" id="ARBA00011047"/>
    </source>
</evidence>
<proteinExistence type="inferred from homology"/>
<comment type="caution">
    <text evidence="3">The sequence shown here is derived from an EMBL/GenBank/DDBJ whole genome shotgun (WGS) entry which is preliminary data.</text>
</comment>
<feature type="compositionally biased region" description="Low complexity" evidence="2">
    <location>
        <begin position="781"/>
        <end position="809"/>
    </location>
</feature>
<sequence length="825" mass="91523">MPHLPSGSPKDGELVFPPVSADHIQNCSYDSWFPKYRSSCIKSRIIPLTPAFVSYLHENGIILADDENTNGPEEEEEWTASGSTKPGPPQDESSDEDEDTEESRLPPNQRFPEIHNLIKEKIAELGGSVAPKLNWSSPKDAKWISPHQNTLKCTSPNDIYLLLKSSSFVSHDLLHAFDDCTGTPTRPFAPVLVLRPFFNPHVALEFRCFVKHRSLIGITQRDLNYYGFLNDLRPQIWRKLKTFFREKLRLTFPDSSFTFDVYIPESHIDDDGLGKVRLIDINPWAPRTDSLLFSWEELLDMEVKKPLLGSVPTQTETEGSGGETTADELDDDAGYEYGADSQPEMRFIEKDDPAAYNFSSTLYSAHKLPKEVVDASLAVRSDICNVINTVQTDAHARSAPLRVPTCRSCSQLFTKASLSYSQNHLHETRTTTIPSSREFRATREELKLPMMPTRGRGNKVTKPSIGSATRRGSRQSSLSNAAQEQLEHFAKEASSTVAQDIPEIDAQISDEVIQDSGLDSPENITTENLLSNGEVMSSMQHTSLQVLNSTEEFQLDHQMHDHSSPMDPTAPTRTAADVAYAVYGDALKVDSALCKKLAAETAQREPTQRRVDQKLNIERRSNVEALLAHITGGQPARPCKNCHKGHGPWTQCVIYDGQMCGSCTNCWFNASGARCTFHENNHPQSQTVYAPVVTTTPASVVTFQPATVAATAAVATLQAMDINSWNISDGTKRLIHQTMGEVASYSKRDRYLARIEAAARELGLRIAEYEDYLRTPEGAAEHQAVMEQEQEQAGAESQHSSQGQEQTQAVDASMGDAPPQEAVLT</sequence>
<keyword evidence="3" id="KW-0132">Cell division</keyword>
<keyword evidence="4" id="KW-1185">Reference proteome</keyword>
<feature type="region of interest" description="Disordered" evidence="2">
    <location>
        <begin position="780"/>
        <end position="825"/>
    </location>
</feature>
<evidence type="ECO:0000256" key="2">
    <source>
        <dbReference type="SAM" id="MobiDB-lite"/>
    </source>
</evidence>